<name>A0AAP0HWT5_9MAGN</name>
<reference evidence="1 2" key="1">
    <citation type="submission" date="2024-01" db="EMBL/GenBank/DDBJ databases">
        <title>Genome assemblies of Stephania.</title>
        <authorList>
            <person name="Yang L."/>
        </authorList>
    </citation>
    <scope>NUCLEOTIDE SEQUENCE [LARGE SCALE GENOMIC DNA]</scope>
    <source>
        <strain evidence="1">YNDBR</strain>
        <tissue evidence="1">Leaf</tissue>
    </source>
</reference>
<proteinExistence type="predicted"/>
<protein>
    <submittedName>
        <fullName evidence="1">Uncharacterized protein</fullName>
    </submittedName>
</protein>
<gene>
    <name evidence="1" type="ORF">Syun_026629</name>
</gene>
<dbReference type="AlphaFoldDB" id="A0AAP0HWT5"/>
<accession>A0AAP0HWT5</accession>
<sequence>MRGRGETWAVGSCPLEWHIMRRCEESREKMLEEMPNVRYDVISSEEKIYLASKWGLVTRVRTGLMQWGY</sequence>
<evidence type="ECO:0000313" key="2">
    <source>
        <dbReference type="Proteomes" id="UP001420932"/>
    </source>
</evidence>
<organism evidence="1 2">
    <name type="scientific">Stephania yunnanensis</name>
    <dbReference type="NCBI Taxonomy" id="152371"/>
    <lineage>
        <taxon>Eukaryota</taxon>
        <taxon>Viridiplantae</taxon>
        <taxon>Streptophyta</taxon>
        <taxon>Embryophyta</taxon>
        <taxon>Tracheophyta</taxon>
        <taxon>Spermatophyta</taxon>
        <taxon>Magnoliopsida</taxon>
        <taxon>Ranunculales</taxon>
        <taxon>Menispermaceae</taxon>
        <taxon>Menispermoideae</taxon>
        <taxon>Cissampelideae</taxon>
        <taxon>Stephania</taxon>
    </lineage>
</organism>
<comment type="caution">
    <text evidence="1">The sequence shown here is derived from an EMBL/GenBank/DDBJ whole genome shotgun (WGS) entry which is preliminary data.</text>
</comment>
<dbReference type="Proteomes" id="UP001420932">
    <property type="component" value="Unassembled WGS sequence"/>
</dbReference>
<evidence type="ECO:0000313" key="1">
    <source>
        <dbReference type="EMBL" id="KAK9099584.1"/>
    </source>
</evidence>
<keyword evidence="2" id="KW-1185">Reference proteome</keyword>
<dbReference type="EMBL" id="JBBNAF010000011">
    <property type="protein sequence ID" value="KAK9099584.1"/>
    <property type="molecule type" value="Genomic_DNA"/>
</dbReference>